<reference evidence="1 2" key="1">
    <citation type="submission" date="2021-06" db="EMBL/GenBank/DDBJ databases">
        <authorList>
            <person name="Kallberg Y."/>
            <person name="Tangrot J."/>
            <person name="Rosling A."/>
        </authorList>
    </citation>
    <scope>NUCLEOTIDE SEQUENCE [LARGE SCALE GENOMIC DNA]</scope>
    <source>
        <strain evidence="1 2">120-4 pot B 10/14</strain>
    </source>
</reference>
<keyword evidence="2" id="KW-1185">Reference proteome</keyword>
<dbReference type="EMBL" id="CAJVQB010000543">
    <property type="protein sequence ID" value="CAG8494773.1"/>
    <property type="molecule type" value="Genomic_DNA"/>
</dbReference>
<evidence type="ECO:0000313" key="1">
    <source>
        <dbReference type="EMBL" id="CAG8494773.1"/>
    </source>
</evidence>
<name>A0ABM8W0N8_GIGMA</name>
<evidence type="ECO:0000313" key="2">
    <source>
        <dbReference type="Proteomes" id="UP000789901"/>
    </source>
</evidence>
<protein>
    <submittedName>
        <fullName evidence="1">17912_t:CDS:1</fullName>
    </submittedName>
</protein>
<proteinExistence type="predicted"/>
<accession>A0ABM8W0N8</accession>
<organism evidence="1 2">
    <name type="scientific">Gigaspora margarita</name>
    <dbReference type="NCBI Taxonomy" id="4874"/>
    <lineage>
        <taxon>Eukaryota</taxon>
        <taxon>Fungi</taxon>
        <taxon>Fungi incertae sedis</taxon>
        <taxon>Mucoromycota</taxon>
        <taxon>Glomeromycotina</taxon>
        <taxon>Glomeromycetes</taxon>
        <taxon>Diversisporales</taxon>
        <taxon>Gigasporaceae</taxon>
        <taxon>Gigaspora</taxon>
    </lineage>
</organism>
<gene>
    <name evidence="1" type="ORF">GMARGA_LOCUS1900</name>
</gene>
<comment type="caution">
    <text evidence="1">The sequence shown here is derived from an EMBL/GenBank/DDBJ whole genome shotgun (WGS) entry which is preliminary data.</text>
</comment>
<dbReference type="Proteomes" id="UP000789901">
    <property type="component" value="Unassembled WGS sequence"/>
</dbReference>
<sequence>MVGINYKYRYSFIYVKRSTIYVGIRPQFLVRNVFDQWNVFLHPDISGSNFKFQELQITFSKINRNK</sequence>